<proteinExistence type="inferred from homology"/>
<dbReference type="InterPro" id="IPR007274">
    <property type="entry name" value="Cop_transporter"/>
</dbReference>
<dbReference type="GO" id="GO:0005375">
    <property type="term" value="F:copper ion transmembrane transporter activity"/>
    <property type="evidence" value="ECO:0007669"/>
    <property type="project" value="UniProtKB-UniRule"/>
</dbReference>
<keyword evidence="8" id="KW-1185">Reference proteome</keyword>
<feature type="transmembrane region" description="Helical" evidence="5">
    <location>
        <begin position="53"/>
        <end position="72"/>
    </location>
</feature>
<evidence type="ECO:0000256" key="3">
    <source>
        <dbReference type="ARBA" id="ARBA00022989"/>
    </source>
</evidence>
<reference evidence="7" key="1">
    <citation type="journal article" date="2020" name="Stud. Mycol.">
        <title>101 Dothideomycetes genomes: a test case for predicting lifestyles and emergence of pathogens.</title>
        <authorList>
            <person name="Haridas S."/>
            <person name="Albert R."/>
            <person name="Binder M."/>
            <person name="Bloem J."/>
            <person name="Labutti K."/>
            <person name="Salamov A."/>
            <person name="Andreopoulos B."/>
            <person name="Baker S."/>
            <person name="Barry K."/>
            <person name="Bills G."/>
            <person name="Bluhm B."/>
            <person name="Cannon C."/>
            <person name="Castanera R."/>
            <person name="Culley D."/>
            <person name="Daum C."/>
            <person name="Ezra D."/>
            <person name="Gonzalez J."/>
            <person name="Henrissat B."/>
            <person name="Kuo A."/>
            <person name="Liang C."/>
            <person name="Lipzen A."/>
            <person name="Lutzoni F."/>
            <person name="Magnuson J."/>
            <person name="Mondo S."/>
            <person name="Nolan M."/>
            <person name="Ohm R."/>
            <person name="Pangilinan J."/>
            <person name="Park H.-J."/>
            <person name="Ramirez L."/>
            <person name="Alfaro M."/>
            <person name="Sun H."/>
            <person name="Tritt A."/>
            <person name="Yoshinaga Y."/>
            <person name="Zwiers L.-H."/>
            <person name="Turgeon B."/>
            <person name="Goodwin S."/>
            <person name="Spatafora J."/>
            <person name="Crous P."/>
            <person name="Grigoriev I."/>
        </authorList>
    </citation>
    <scope>NUCLEOTIDE SEQUENCE</scope>
    <source>
        <strain evidence="7">CBS 690.94</strain>
    </source>
</reference>
<accession>A0A9P4U4Y5</accession>
<organism evidence="7 8">
    <name type="scientific">Karstenula rhodostoma CBS 690.94</name>
    <dbReference type="NCBI Taxonomy" id="1392251"/>
    <lineage>
        <taxon>Eukaryota</taxon>
        <taxon>Fungi</taxon>
        <taxon>Dikarya</taxon>
        <taxon>Ascomycota</taxon>
        <taxon>Pezizomycotina</taxon>
        <taxon>Dothideomycetes</taxon>
        <taxon>Pleosporomycetidae</taxon>
        <taxon>Pleosporales</taxon>
        <taxon>Massarineae</taxon>
        <taxon>Didymosphaeriaceae</taxon>
        <taxon>Karstenula</taxon>
    </lineage>
</organism>
<evidence type="ECO:0000256" key="2">
    <source>
        <dbReference type="ARBA" id="ARBA00022692"/>
    </source>
</evidence>
<feature type="region of interest" description="Disordered" evidence="6">
    <location>
        <begin position="115"/>
        <end position="143"/>
    </location>
</feature>
<dbReference type="AlphaFoldDB" id="A0A9P4U4Y5"/>
<dbReference type="GO" id="GO:0005886">
    <property type="term" value="C:plasma membrane"/>
    <property type="evidence" value="ECO:0007669"/>
    <property type="project" value="TreeGrafter"/>
</dbReference>
<keyword evidence="5" id="KW-0187">Copper transport</keyword>
<evidence type="ECO:0000256" key="5">
    <source>
        <dbReference type="RuleBase" id="RU367022"/>
    </source>
</evidence>
<keyword evidence="5" id="KW-0813">Transport</keyword>
<keyword evidence="3 5" id="KW-1133">Transmembrane helix</keyword>
<feature type="transmembrane region" description="Helical" evidence="5">
    <location>
        <begin position="185"/>
        <end position="211"/>
    </location>
</feature>
<evidence type="ECO:0000256" key="6">
    <source>
        <dbReference type="SAM" id="MobiDB-lite"/>
    </source>
</evidence>
<keyword evidence="4 5" id="KW-0472">Membrane</keyword>
<sequence>MELMGNKGYNNISSMGSNTSKGPGMSMGGMMGTFSTSTRVTLFFSDWTTDTPAKYFGTLIFIFVVTLLNRFLGAWRSQLGHKWANDAADARRKVEQRRAYKLALNRAKLERQSSETCFEGGGEDSSTEKAPLSPYPPGIDVEANGRKRSGTPKWMAVFGGRWRAGNPWRVSIDVPRAMLEGIRALIGYILMLAVMTFNLGFLLVVILGIVVGELILGRYISGTGWEEGGCHDG</sequence>
<keyword evidence="5" id="KW-0186">Copper</keyword>
<gene>
    <name evidence="7" type="ORF">P171DRAFT_437612</name>
</gene>
<comment type="subcellular location">
    <subcellularLocation>
        <location evidence="1 5">Membrane</location>
        <topology evidence="1 5">Multi-pass membrane protein</topology>
    </subcellularLocation>
</comment>
<dbReference type="Pfam" id="PF04145">
    <property type="entry name" value="Ctr"/>
    <property type="match status" value="1"/>
</dbReference>
<comment type="caution">
    <text evidence="7">The sequence shown here is derived from an EMBL/GenBank/DDBJ whole genome shotgun (WGS) entry which is preliminary data.</text>
</comment>
<evidence type="ECO:0000313" key="8">
    <source>
        <dbReference type="Proteomes" id="UP000799764"/>
    </source>
</evidence>
<name>A0A9P4U4Y5_9PLEO</name>
<keyword evidence="2 5" id="KW-0812">Transmembrane</keyword>
<evidence type="ECO:0000256" key="1">
    <source>
        <dbReference type="ARBA" id="ARBA00004141"/>
    </source>
</evidence>
<dbReference type="EMBL" id="MU001515">
    <property type="protein sequence ID" value="KAF2437525.1"/>
    <property type="molecule type" value="Genomic_DNA"/>
</dbReference>
<dbReference type="PANTHER" id="PTHR12483:SF27">
    <property type="entry name" value="COPPER TRANSPORT PROTEIN CTR1"/>
    <property type="match status" value="1"/>
</dbReference>
<evidence type="ECO:0000256" key="4">
    <source>
        <dbReference type="ARBA" id="ARBA00023136"/>
    </source>
</evidence>
<keyword evidence="5" id="KW-0406">Ion transport</keyword>
<dbReference type="PANTHER" id="PTHR12483">
    <property type="entry name" value="SOLUTE CARRIER FAMILY 31 COPPER TRANSPORTERS"/>
    <property type="match status" value="1"/>
</dbReference>
<comment type="similarity">
    <text evidence="5">Belongs to the copper transporter (Ctr) (TC 1.A.56) family. SLC31A subfamily.</text>
</comment>
<dbReference type="OrthoDB" id="73901at2759"/>
<evidence type="ECO:0000313" key="7">
    <source>
        <dbReference type="EMBL" id="KAF2437525.1"/>
    </source>
</evidence>
<dbReference type="Proteomes" id="UP000799764">
    <property type="component" value="Unassembled WGS sequence"/>
</dbReference>
<protein>
    <recommendedName>
        <fullName evidence="5">Copper transport protein</fullName>
    </recommendedName>
</protein>